<dbReference type="RefSeq" id="WP_152809701.1">
    <property type="nucleotide sequence ID" value="NZ_WHNW01000003.1"/>
</dbReference>
<dbReference type="AlphaFoldDB" id="A0A6N7EWM7"/>
<evidence type="ECO:0000256" key="4">
    <source>
        <dbReference type="ARBA" id="ARBA00022556"/>
    </source>
</evidence>
<evidence type="ECO:0000313" key="13">
    <source>
        <dbReference type="Proteomes" id="UP000471298"/>
    </source>
</evidence>
<comment type="catalytic activity">
    <reaction evidence="10">
        <text>UDP-2-N,3-O-bis[(3R)-3-hydroxytetradecanoyl]-alpha-D-glucosamine + H2O = 2-N,3-O-bis[(3R)-3-hydroxytetradecanoyl]-alpha-D-glucosaminyl 1-phosphate + UMP + 2 H(+)</text>
        <dbReference type="Rhea" id="RHEA:25213"/>
        <dbReference type="ChEBI" id="CHEBI:15377"/>
        <dbReference type="ChEBI" id="CHEBI:15378"/>
        <dbReference type="ChEBI" id="CHEBI:57865"/>
        <dbReference type="ChEBI" id="CHEBI:57957"/>
        <dbReference type="ChEBI" id="CHEBI:78847"/>
        <dbReference type="EC" id="3.6.1.54"/>
    </reaction>
</comment>
<dbReference type="GO" id="GO:0008758">
    <property type="term" value="F:UDP-2,3-diacylglucosamine hydrolase activity"/>
    <property type="evidence" value="ECO:0007669"/>
    <property type="project" value="UniProtKB-UniRule"/>
</dbReference>
<dbReference type="InterPro" id="IPR029052">
    <property type="entry name" value="Metallo-depent_PP-like"/>
</dbReference>
<feature type="binding site" evidence="10">
    <location>
        <position position="175"/>
    </location>
    <ligand>
        <name>substrate</name>
    </ligand>
</feature>
<dbReference type="InParanoid" id="A0A6N7EWM7"/>
<comment type="cofactor">
    <cofactor evidence="10">
        <name>Mn(2+)</name>
        <dbReference type="ChEBI" id="CHEBI:29035"/>
    </cofactor>
    <text evidence="10">Binds 2 Mn(2+) ions per subunit in a binuclear metal center.</text>
</comment>
<gene>
    <name evidence="10" type="primary">lpxH</name>
    <name evidence="12" type="ORF">GCU85_04265</name>
</gene>
<dbReference type="GO" id="GO:0030145">
    <property type="term" value="F:manganese ion binding"/>
    <property type="evidence" value="ECO:0007669"/>
    <property type="project" value="UniProtKB-UniRule"/>
</dbReference>
<reference evidence="12 13" key="1">
    <citation type="submission" date="2019-10" db="EMBL/GenBank/DDBJ databases">
        <title>Cardiobacteriales fam. a chemoheterotrophic member of the order Cardiobacteriales, and proposal of Cardiobacteriales fam. nov.</title>
        <authorList>
            <person name="Wang C."/>
        </authorList>
    </citation>
    <scope>NUCLEOTIDE SEQUENCE [LARGE SCALE GENOMIC DNA]</scope>
    <source>
        <strain evidence="12 13">ML27</strain>
    </source>
</reference>
<keyword evidence="1 10" id="KW-1003">Cell membrane</keyword>
<dbReference type="GO" id="GO:0019897">
    <property type="term" value="C:extrinsic component of plasma membrane"/>
    <property type="evidence" value="ECO:0007669"/>
    <property type="project" value="UniProtKB-UniRule"/>
</dbReference>
<dbReference type="Pfam" id="PF00149">
    <property type="entry name" value="Metallophos"/>
    <property type="match status" value="1"/>
</dbReference>
<evidence type="ECO:0000256" key="3">
    <source>
        <dbReference type="ARBA" id="ARBA00022519"/>
    </source>
</evidence>
<dbReference type="EC" id="3.6.1.54" evidence="10"/>
<protein>
    <recommendedName>
        <fullName evidence="10">UDP-2,3-diacylglucosamine hydrolase</fullName>
        <ecNumber evidence="10">3.6.1.54</ecNumber>
    </recommendedName>
    <alternativeName>
        <fullName evidence="10">UDP-2,3-diacylglucosamine diphosphatase</fullName>
    </alternativeName>
</protein>
<feature type="binding site" evidence="10">
    <location>
        <position position="203"/>
    </location>
    <ligand>
        <name>Mn(2+)</name>
        <dbReference type="ChEBI" id="CHEBI:29035"/>
        <label>2</label>
    </ligand>
</feature>
<feature type="binding site" evidence="10">
    <location>
        <position position="168"/>
    </location>
    <ligand>
        <name>substrate</name>
    </ligand>
</feature>
<comment type="similarity">
    <text evidence="10">Belongs to the LpxH family.</text>
</comment>
<keyword evidence="7 10" id="KW-0443">Lipid metabolism</keyword>
<comment type="function">
    <text evidence="10">Hydrolyzes the pyrophosphate bond of UDP-2,3-diacylglucosamine to yield 2,3-diacylglucosamine 1-phosphate (lipid X) and UMP by catalyzing the attack of water at the alpha-P atom. Involved in the biosynthesis of lipid A, a phosphorylated glycolipid that anchors the lipopolysaccharide to the outer membrane of the cell.</text>
</comment>
<feature type="binding site" evidence="10">
    <location>
        <position position="130"/>
    </location>
    <ligand>
        <name>substrate</name>
    </ligand>
</feature>
<feature type="binding site" evidence="10">
    <location>
        <position position="122"/>
    </location>
    <ligand>
        <name>Mn(2+)</name>
        <dbReference type="ChEBI" id="CHEBI:29035"/>
        <label>2</label>
    </ligand>
</feature>
<evidence type="ECO:0000256" key="9">
    <source>
        <dbReference type="ARBA" id="ARBA00023211"/>
    </source>
</evidence>
<dbReference type="InterPro" id="IPR004843">
    <property type="entry name" value="Calcineurin-like_PHP"/>
</dbReference>
<keyword evidence="4 10" id="KW-0441">Lipid A biosynthesis</keyword>
<dbReference type="Gene3D" id="3.60.21.10">
    <property type="match status" value="1"/>
</dbReference>
<dbReference type="InterPro" id="IPR010138">
    <property type="entry name" value="UDP-diacylglucosamine_Hdrlase"/>
</dbReference>
<dbReference type="GO" id="GO:0005737">
    <property type="term" value="C:cytoplasm"/>
    <property type="evidence" value="ECO:0007669"/>
    <property type="project" value="InterPro"/>
</dbReference>
<dbReference type="CDD" id="cd07398">
    <property type="entry name" value="MPP_YbbF-LpxH"/>
    <property type="match status" value="1"/>
</dbReference>
<feature type="binding site" evidence="10">
    <location>
        <position position="49"/>
    </location>
    <ligand>
        <name>Mn(2+)</name>
        <dbReference type="ChEBI" id="CHEBI:29035"/>
        <label>1</label>
    </ligand>
</feature>
<comment type="caution">
    <text evidence="12">The sequence shown here is derived from an EMBL/GenBank/DDBJ whole genome shotgun (WGS) entry which is preliminary data.</text>
</comment>
<dbReference type="UniPathway" id="UPA00359">
    <property type="reaction ID" value="UER00480"/>
</dbReference>
<dbReference type="Proteomes" id="UP000471298">
    <property type="component" value="Unassembled WGS sequence"/>
</dbReference>
<comment type="pathway">
    <text evidence="10">Glycolipid biosynthesis; lipid IV(A) biosynthesis; lipid IV(A) from (3R)-3-hydroxytetradecanoyl-[acyl-carrier-protein] and UDP-N-acetyl-alpha-D-glucosamine: step 4/6.</text>
</comment>
<keyword evidence="2 10" id="KW-0444">Lipid biosynthesis</keyword>
<keyword evidence="8 10" id="KW-0472">Membrane</keyword>
<keyword evidence="6 10" id="KW-0378">Hydrolase</keyword>
<evidence type="ECO:0000256" key="8">
    <source>
        <dbReference type="ARBA" id="ARBA00023136"/>
    </source>
</evidence>
<name>A0A6N7EWM7_9GAMM</name>
<dbReference type="SUPFAM" id="SSF56300">
    <property type="entry name" value="Metallo-dependent phosphatases"/>
    <property type="match status" value="1"/>
</dbReference>
<dbReference type="InterPro" id="IPR043461">
    <property type="entry name" value="LpxH-like"/>
</dbReference>
<evidence type="ECO:0000256" key="6">
    <source>
        <dbReference type="ARBA" id="ARBA00022801"/>
    </source>
</evidence>
<accession>A0A6N7EWM7</accession>
<dbReference type="PANTHER" id="PTHR34990:SF1">
    <property type="entry name" value="UDP-2,3-DIACYLGLUCOSAMINE HYDROLASE"/>
    <property type="match status" value="1"/>
</dbReference>
<feature type="domain" description="Calcineurin-like phosphoesterase" evidence="11">
    <location>
        <begin position="4"/>
        <end position="207"/>
    </location>
</feature>
<keyword evidence="3 10" id="KW-0997">Cell inner membrane</keyword>
<evidence type="ECO:0000256" key="5">
    <source>
        <dbReference type="ARBA" id="ARBA00022723"/>
    </source>
</evidence>
<evidence type="ECO:0000313" key="12">
    <source>
        <dbReference type="EMBL" id="MPV85950.1"/>
    </source>
</evidence>
<feature type="binding site" evidence="10">
    <location>
        <begin position="87"/>
        <end position="88"/>
    </location>
    <ligand>
        <name>substrate</name>
    </ligand>
</feature>
<evidence type="ECO:0000256" key="10">
    <source>
        <dbReference type="HAMAP-Rule" id="MF_00575"/>
    </source>
</evidence>
<sequence>MRKTFFIADLHLDDSHTQSVAMFERFIARLHHEHQAPITQIDGLYILGDLFEYWLGDDCLSHTAQRVADRLSQLNQAGIPIYFQHGNRDFLLKQSYADRCQMQLLPEHAVINLYGQSTLIAHGDTLCTDDVAYQNFRAKTRTAQWQHRILSLPRWVRKAQARYYRIRSQMANRNKVRSMMDVNKQTVLTVMKTHQVNTLIHGHTHRPDLHEYPSNGKPYRRYVLGDWENTPTMVEATPSAIRLLTLDEITQTQYIN</sequence>
<feature type="binding site" evidence="10">
    <location>
        <position position="9"/>
    </location>
    <ligand>
        <name>Mn(2+)</name>
        <dbReference type="ChEBI" id="CHEBI:29035"/>
        <label>1</label>
    </ligand>
</feature>
<evidence type="ECO:0000256" key="7">
    <source>
        <dbReference type="ARBA" id="ARBA00023098"/>
    </source>
</evidence>
<feature type="binding site" evidence="10">
    <location>
        <position position="87"/>
    </location>
    <ligand>
        <name>Mn(2+)</name>
        <dbReference type="ChEBI" id="CHEBI:29035"/>
        <label>2</label>
    </ligand>
</feature>
<evidence type="ECO:0000259" key="11">
    <source>
        <dbReference type="Pfam" id="PF00149"/>
    </source>
</evidence>
<comment type="subcellular location">
    <subcellularLocation>
        <location evidence="10">Cell inner membrane</location>
        <topology evidence="10">Peripheral membrane protein</topology>
        <orientation evidence="10">Cytoplasmic side</orientation>
    </subcellularLocation>
</comment>
<feature type="binding site" evidence="10">
    <location>
        <position position="205"/>
    </location>
    <ligand>
        <name>Mn(2+)</name>
        <dbReference type="ChEBI" id="CHEBI:29035"/>
        <label>1</label>
    </ligand>
</feature>
<dbReference type="PANTHER" id="PTHR34990">
    <property type="entry name" value="UDP-2,3-DIACYLGLUCOSAMINE HYDROLASE-RELATED"/>
    <property type="match status" value="1"/>
</dbReference>
<keyword evidence="5 10" id="KW-0479">Metal-binding</keyword>
<feature type="binding site" evidence="10">
    <location>
        <position position="49"/>
    </location>
    <ligand>
        <name>Mn(2+)</name>
        <dbReference type="ChEBI" id="CHEBI:29035"/>
        <label>2</label>
    </ligand>
</feature>
<proteinExistence type="inferred from homology"/>
<organism evidence="12 13">
    <name type="scientific">Ostreibacterium oceani</name>
    <dbReference type="NCBI Taxonomy" id="2654998"/>
    <lineage>
        <taxon>Bacteria</taxon>
        <taxon>Pseudomonadati</taxon>
        <taxon>Pseudomonadota</taxon>
        <taxon>Gammaproteobacteria</taxon>
        <taxon>Cardiobacteriales</taxon>
        <taxon>Ostreibacteriaceae</taxon>
        <taxon>Ostreibacterium</taxon>
    </lineage>
</organism>
<keyword evidence="9 10" id="KW-0464">Manganese</keyword>
<evidence type="ECO:0000256" key="1">
    <source>
        <dbReference type="ARBA" id="ARBA00022475"/>
    </source>
</evidence>
<dbReference type="FunCoup" id="A0A6N7EWM7">
    <property type="interactions" value="128"/>
</dbReference>
<dbReference type="EMBL" id="WHNW01000003">
    <property type="protein sequence ID" value="MPV85950.1"/>
    <property type="molecule type" value="Genomic_DNA"/>
</dbReference>
<dbReference type="HAMAP" id="MF_00575">
    <property type="entry name" value="LpxH"/>
    <property type="match status" value="1"/>
</dbReference>
<dbReference type="NCBIfam" id="TIGR01854">
    <property type="entry name" value="lipid_A_lpxH"/>
    <property type="match status" value="1"/>
</dbReference>
<dbReference type="NCBIfam" id="NF003743">
    <property type="entry name" value="PRK05340.1"/>
    <property type="match status" value="1"/>
</dbReference>
<feature type="binding site" evidence="10">
    <location>
        <position position="203"/>
    </location>
    <ligand>
        <name>substrate</name>
    </ligand>
</feature>
<feature type="binding site" evidence="10">
    <location>
        <position position="172"/>
    </location>
    <ligand>
        <name>substrate</name>
    </ligand>
</feature>
<dbReference type="GO" id="GO:0009245">
    <property type="term" value="P:lipid A biosynthetic process"/>
    <property type="evidence" value="ECO:0007669"/>
    <property type="project" value="UniProtKB-UniRule"/>
</dbReference>
<feature type="binding site" evidence="10">
    <location>
        <position position="11"/>
    </location>
    <ligand>
        <name>Mn(2+)</name>
        <dbReference type="ChEBI" id="CHEBI:29035"/>
        <label>1</label>
    </ligand>
</feature>
<keyword evidence="13" id="KW-1185">Reference proteome</keyword>
<evidence type="ECO:0000256" key="2">
    <source>
        <dbReference type="ARBA" id="ARBA00022516"/>
    </source>
</evidence>